<evidence type="ECO:0000256" key="2">
    <source>
        <dbReference type="ARBA" id="ARBA00022679"/>
    </source>
</evidence>
<name>A0ABQ4PU22_9PROT</name>
<dbReference type="PANTHER" id="PTHR10534:SF2">
    <property type="entry name" value="PYRIDOXAL KINASE"/>
    <property type="match status" value="1"/>
</dbReference>
<feature type="domain" description="Pyridoxamine kinase/Phosphomethylpyrimidine kinase" evidence="6">
    <location>
        <begin position="94"/>
        <end position="242"/>
    </location>
</feature>
<evidence type="ECO:0000256" key="3">
    <source>
        <dbReference type="ARBA" id="ARBA00022741"/>
    </source>
</evidence>
<evidence type="ECO:0000256" key="5">
    <source>
        <dbReference type="ARBA" id="ARBA00022840"/>
    </source>
</evidence>
<reference evidence="7" key="2">
    <citation type="journal article" date="2023" name="ISME Commun">
        <title>Characterization of a bloom-associated alphaproteobacterial lineage, 'Candidatus Phycosocius': insights into freshwater algal-bacterial interactions.</title>
        <authorList>
            <person name="Tanabe Y."/>
            <person name="Yamaguchi H."/>
            <person name="Yoshida M."/>
            <person name="Kai A."/>
            <person name="Okazaki Y."/>
        </authorList>
    </citation>
    <scope>NUCLEOTIDE SEQUENCE</scope>
    <source>
        <strain evidence="7">BOTRYCO-1</strain>
    </source>
</reference>
<reference evidence="7" key="1">
    <citation type="submission" date="2021-05" db="EMBL/GenBank/DDBJ databases">
        <authorList>
            <person name="Tanabe Y."/>
        </authorList>
    </citation>
    <scope>NUCLEOTIDE SEQUENCE</scope>
    <source>
        <strain evidence="7">BOTRYCO-1</strain>
    </source>
</reference>
<accession>A0ABQ4PU22</accession>
<dbReference type="Proteomes" id="UP001161064">
    <property type="component" value="Unassembled WGS sequence"/>
</dbReference>
<organism evidence="7 8">
    <name type="scientific">Candidatus Phycosocius spiralis</name>
    <dbReference type="NCBI Taxonomy" id="2815099"/>
    <lineage>
        <taxon>Bacteria</taxon>
        <taxon>Pseudomonadati</taxon>
        <taxon>Pseudomonadota</taxon>
        <taxon>Alphaproteobacteria</taxon>
        <taxon>Caulobacterales</taxon>
        <taxon>Caulobacterales incertae sedis</taxon>
        <taxon>Candidatus Phycosocius</taxon>
    </lineage>
</organism>
<dbReference type="EMBL" id="BPFZ01000002">
    <property type="protein sequence ID" value="GIU66399.1"/>
    <property type="molecule type" value="Genomic_DNA"/>
</dbReference>
<keyword evidence="3" id="KW-0547">Nucleotide-binding</keyword>
<gene>
    <name evidence="7" type="ORF">PsB1_0553</name>
</gene>
<dbReference type="InterPro" id="IPR013749">
    <property type="entry name" value="PM/HMP-P_kinase-1"/>
</dbReference>
<evidence type="ECO:0000256" key="1">
    <source>
        <dbReference type="ARBA" id="ARBA00012104"/>
    </source>
</evidence>
<dbReference type="RefSeq" id="WP_284358923.1">
    <property type="nucleotide sequence ID" value="NZ_BPFZ01000002.1"/>
</dbReference>
<keyword evidence="2" id="KW-0808">Transferase</keyword>
<keyword evidence="8" id="KW-1185">Reference proteome</keyword>
<protein>
    <recommendedName>
        <fullName evidence="1">pyridoxal kinase</fullName>
        <ecNumber evidence="1">2.7.1.35</ecNumber>
    </recommendedName>
</protein>
<evidence type="ECO:0000313" key="8">
    <source>
        <dbReference type="Proteomes" id="UP001161064"/>
    </source>
</evidence>
<dbReference type="Pfam" id="PF08543">
    <property type="entry name" value="Phos_pyr_kin"/>
    <property type="match status" value="1"/>
</dbReference>
<keyword evidence="4 7" id="KW-0418">Kinase</keyword>
<evidence type="ECO:0000259" key="6">
    <source>
        <dbReference type="Pfam" id="PF08543"/>
    </source>
</evidence>
<sequence>MPLVLILGSHVAGSRVGGTIANLAIGLSPMKIDPVHVPTTLFGRHPGWGPPGGGPVDPALFEGMLEGIKANGLFGLVDGVLTNYFASADQVQIAARAIDAIKAANPKAIVFVDPVLGDAPAGLYVRQETADALIGELIPRADLLSPNLWELSYLTNQQASDPIEIAKAGMGMGRSCLISSVETQAGIGGLLVEGDKAWLALHGKITHPPKGTGDLLASMMLAHRIDGKTAPQAMAYALAGVAYVLGRAQEWQAPELPLVASAYEAWRVPPLALTKLL</sequence>
<comment type="caution">
    <text evidence="7">The sequence shown here is derived from an EMBL/GenBank/DDBJ whole genome shotgun (WGS) entry which is preliminary data.</text>
</comment>
<evidence type="ECO:0000313" key="7">
    <source>
        <dbReference type="EMBL" id="GIU66399.1"/>
    </source>
</evidence>
<evidence type="ECO:0000256" key="4">
    <source>
        <dbReference type="ARBA" id="ARBA00022777"/>
    </source>
</evidence>
<dbReference type="Gene3D" id="3.40.1190.20">
    <property type="match status" value="1"/>
</dbReference>
<dbReference type="SUPFAM" id="SSF53613">
    <property type="entry name" value="Ribokinase-like"/>
    <property type="match status" value="1"/>
</dbReference>
<dbReference type="GO" id="GO:0016301">
    <property type="term" value="F:kinase activity"/>
    <property type="evidence" value="ECO:0007669"/>
    <property type="project" value="UniProtKB-KW"/>
</dbReference>
<proteinExistence type="predicted"/>
<dbReference type="InterPro" id="IPR004625">
    <property type="entry name" value="PyrdxlKinase"/>
</dbReference>
<keyword evidence="5" id="KW-0067">ATP-binding</keyword>
<dbReference type="PANTHER" id="PTHR10534">
    <property type="entry name" value="PYRIDOXAL KINASE"/>
    <property type="match status" value="1"/>
</dbReference>
<dbReference type="InterPro" id="IPR029056">
    <property type="entry name" value="Ribokinase-like"/>
</dbReference>
<dbReference type="EC" id="2.7.1.35" evidence="1"/>